<gene>
    <name evidence="1" type="ORF">OM076_05395</name>
</gene>
<protein>
    <recommendedName>
        <fullName evidence="3">DUF4267 domain-containing protein</fullName>
    </recommendedName>
</protein>
<keyword evidence="2" id="KW-1185">Reference proteome</keyword>
<evidence type="ECO:0000313" key="1">
    <source>
        <dbReference type="EMBL" id="MDA0159688.1"/>
    </source>
</evidence>
<dbReference type="EMBL" id="JAPDOD010000003">
    <property type="protein sequence ID" value="MDA0159688.1"/>
    <property type="molecule type" value="Genomic_DNA"/>
</dbReference>
<sequence>MNRAAVAVFGLRVAYGVALIAAPERMAKSWLGPVGDPAKVALRAVGGREIALHGFALGAAARGAPLLPWLLMSIAGDLGDIAATFAGRDGIPDGAVGKTAAVAGGSAALSAAVLVAERV</sequence>
<name>A0A9X3S3N2_9ACTN</name>
<dbReference type="AlphaFoldDB" id="A0A9X3S3N2"/>
<comment type="caution">
    <text evidence="1">The sequence shown here is derived from an EMBL/GenBank/DDBJ whole genome shotgun (WGS) entry which is preliminary data.</text>
</comment>
<evidence type="ECO:0000313" key="2">
    <source>
        <dbReference type="Proteomes" id="UP001149140"/>
    </source>
</evidence>
<evidence type="ECO:0008006" key="3">
    <source>
        <dbReference type="Google" id="ProtNLM"/>
    </source>
</evidence>
<reference evidence="1" key="1">
    <citation type="submission" date="2022-10" db="EMBL/GenBank/DDBJ databases">
        <title>The WGS of Solirubrobacter ginsenosidimutans DSM 21036.</title>
        <authorList>
            <person name="Jiang Z."/>
        </authorList>
    </citation>
    <scope>NUCLEOTIDE SEQUENCE</scope>
    <source>
        <strain evidence="1">DSM 21036</strain>
    </source>
</reference>
<proteinExistence type="predicted"/>
<organism evidence="1 2">
    <name type="scientific">Solirubrobacter ginsenosidimutans</name>
    <dbReference type="NCBI Taxonomy" id="490573"/>
    <lineage>
        <taxon>Bacteria</taxon>
        <taxon>Bacillati</taxon>
        <taxon>Actinomycetota</taxon>
        <taxon>Thermoleophilia</taxon>
        <taxon>Solirubrobacterales</taxon>
        <taxon>Solirubrobacteraceae</taxon>
        <taxon>Solirubrobacter</taxon>
    </lineage>
</organism>
<dbReference type="Proteomes" id="UP001149140">
    <property type="component" value="Unassembled WGS sequence"/>
</dbReference>
<accession>A0A9X3S3N2</accession>
<dbReference type="RefSeq" id="WP_270038458.1">
    <property type="nucleotide sequence ID" value="NZ_JAPDOD010000003.1"/>
</dbReference>